<reference evidence="3" key="2">
    <citation type="submission" date="2016-01" db="EMBL/GenBank/DDBJ databases">
        <title>Draft Genome Sequence of Paenibacillus amylolyticus Heshi-A3 that Was Isolated from Fermented Rice Bran with Aging Salted Mackerel, Which Was Named Heshiko as Traditional Fermented Seafood in Japan.</title>
        <authorList>
            <person name="Akuzawa S."/>
            <person name="Nakagawa J."/>
            <person name="Kanekatsu T."/>
            <person name="Kubota E."/>
            <person name="Ohtake R."/>
            <person name="Suzuki T."/>
            <person name="Kanesaki Y."/>
        </authorList>
    </citation>
    <scope>NUCLEOTIDE SEQUENCE [LARGE SCALE GENOMIC DNA]</scope>
    <source>
        <strain evidence="3">Heshi-A3</strain>
    </source>
</reference>
<evidence type="ECO:0000259" key="1">
    <source>
        <dbReference type="Pfam" id="PF04389"/>
    </source>
</evidence>
<evidence type="ECO:0000313" key="2">
    <source>
        <dbReference type="EMBL" id="GAS81500.1"/>
    </source>
</evidence>
<dbReference type="CDD" id="cd00538">
    <property type="entry name" value="PA"/>
    <property type="match status" value="1"/>
</dbReference>
<evidence type="ECO:0000313" key="3">
    <source>
        <dbReference type="Proteomes" id="UP000069697"/>
    </source>
</evidence>
<protein>
    <submittedName>
        <fullName evidence="2">Peptidase</fullName>
    </submittedName>
</protein>
<gene>
    <name evidence="2" type="ORF">PAHA3_1574</name>
</gene>
<feature type="domain" description="Peptidase M28" evidence="1">
    <location>
        <begin position="221"/>
        <end position="404"/>
    </location>
</feature>
<name>A0A117I122_PAEAM</name>
<proteinExistence type="predicted"/>
<dbReference type="SUPFAM" id="SSF53187">
    <property type="entry name" value="Zn-dependent exopeptidases"/>
    <property type="match status" value="1"/>
</dbReference>
<dbReference type="PANTHER" id="PTHR10404:SF46">
    <property type="entry name" value="VACUOLAR PROTEIN SORTING-ASSOCIATED PROTEIN 70"/>
    <property type="match status" value="1"/>
</dbReference>
<dbReference type="RefSeq" id="WP_062834200.1">
    <property type="nucleotide sequence ID" value="NZ_BCNV01000001.1"/>
</dbReference>
<dbReference type="Gene3D" id="3.40.630.10">
    <property type="entry name" value="Zn peptidases"/>
    <property type="match status" value="1"/>
</dbReference>
<dbReference type="Gene3D" id="3.50.30.30">
    <property type="match status" value="1"/>
</dbReference>
<comment type="caution">
    <text evidence="2">The sequence shown here is derived from an EMBL/GenBank/DDBJ whole genome shotgun (WGS) entry which is preliminary data.</text>
</comment>
<organism evidence="2 3">
    <name type="scientific">Paenibacillus amylolyticus</name>
    <dbReference type="NCBI Taxonomy" id="1451"/>
    <lineage>
        <taxon>Bacteria</taxon>
        <taxon>Bacillati</taxon>
        <taxon>Bacillota</taxon>
        <taxon>Bacilli</taxon>
        <taxon>Bacillales</taxon>
        <taxon>Paenibacillaceae</taxon>
        <taxon>Paenibacillus</taxon>
    </lineage>
</organism>
<dbReference type="PANTHER" id="PTHR10404">
    <property type="entry name" value="N-ACETYLATED-ALPHA-LINKED ACIDIC DIPEPTIDASE"/>
    <property type="match status" value="1"/>
</dbReference>
<dbReference type="Pfam" id="PF04389">
    <property type="entry name" value="Peptidase_M28"/>
    <property type="match status" value="1"/>
</dbReference>
<dbReference type="Proteomes" id="UP000069697">
    <property type="component" value="Unassembled WGS sequence"/>
</dbReference>
<accession>A0A117I122</accession>
<sequence length="570" mass="63760">MQMAKLQQQTELNVVLHEINRDLLLDYNKEIAKEIRLSGSEEELRAFRYIQEQLESFGLTTELTFNEAYISIPLRAELRVGDISFTAITHSMSAQAEQLNTELRFLDLEQEDQNSREGQRINSAVIVHGLANWTTIHRLQQQGAKAIIFINSGAYTHEMIVSSVWGNPTPEDDGYPAIPVFSVNKADGEQIKSLISTRDGDSVEITLHAEVKTGWVKIPTLIAEIQGMVEPESFILFSGHVDSWHYGAMDNGSANAVMVEVARVLSLHRHSLRRSVRFAFWSGHSHGRYAGSALYSDLHWEDLHENGVLHINIDSVGAKGASNLAAANTMAETKGLCEQAIRFVTDEAFRGSPFGRSGDQSFWGAGLPSAFMGLSYQPEGWFGWWWHTTEDTLDKIDGDVLARDCKVYAAAVYHAAFSPIIPIDQRPAVQTLSDRIGYYAGLAGEHIDFSHITSRIQHLQAVTDRFYEQVERGSLPNTSVSEVNRTILALSRWLVPINYVQGCRYDHDLAGSQVLVPALAEAEQLAAATVDSEFFYRLRTSLVRQVNRIGHEIKQAILLVTESERHVHSN</sequence>
<dbReference type="AlphaFoldDB" id="A0A117I122"/>
<dbReference type="EMBL" id="BCNV01000001">
    <property type="protein sequence ID" value="GAS81500.1"/>
    <property type="molecule type" value="Genomic_DNA"/>
</dbReference>
<reference evidence="2 3" key="1">
    <citation type="journal article" date="2016" name="Genome Announc.">
        <title>Draft Genome Sequence of Paenibacillus amylolyticus Heshi-A3, Isolated from Fermented Rice Bran in a Japanese Fermented Seafood Dish.</title>
        <authorList>
            <person name="Akuzawa S."/>
            <person name="Nagaoka J."/>
            <person name="Kanekatsu M."/>
            <person name="Kubota E."/>
            <person name="Ohtake R."/>
            <person name="Suzuki T."/>
            <person name="Kanesaki Y."/>
        </authorList>
    </citation>
    <scope>NUCLEOTIDE SEQUENCE [LARGE SCALE GENOMIC DNA]</scope>
    <source>
        <strain evidence="2 3">Heshi-A3</strain>
    </source>
</reference>
<dbReference type="InterPro" id="IPR039373">
    <property type="entry name" value="Peptidase_M28B"/>
</dbReference>
<dbReference type="InterPro" id="IPR007484">
    <property type="entry name" value="Peptidase_M28"/>
</dbReference>